<dbReference type="SUPFAM" id="SSF53067">
    <property type="entry name" value="Actin-like ATPase domain"/>
    <property type="match status" value="2"/>
</dbReference>
<dbReference type="RefSeq" id="WP_346057704.1">
    <property type="nucleotide sequence ID" value="NZ_BAAAOP010000005.1"/>
</dbReference>
<evidence type="ECO:0008006" key="8">
    <source>
        <dbReference type="Google" id="ProtNLM"/>
    </source>
</evidence>
<dbReference type="Proteomes" id="UP001501084">
    <property type="component" value="Unassembled WGS sequence"/>
</dbReference>
<dbReference type="InterPro" id="IPR018484">
    <property type="entry name" value="FGGY_N"/>
</dbReference>
<comment type="caution">
    <text evidence="6">The sequence shown here is derived from an EMBL/GenBank/DDBJ whole genome shotgun (WGS) entry which is preliminary data.</text>
</comment>
<name>A0ABP5MVR8_9MICO</name>
<gene>
    <name evidence="6" type="ORF">GCM10009786_11620</name>
</gene>
<evidence type="ECO:0000256" key="3">
    <source>
        <dbReference type="ARBA" id="ARBA00022777"/>
    </source>
</evidence>
<dbReference type="EMBL" id="BAAAOP010000005">
    <property type="protein sequence ID" value="GAA2187303.1"/>
    <property type="molecule type" value="Genomic_DNA"/>
</dbReference>
<dbReference type="PANTHER" id="PTHR43095">
    <property type="entry name" value="SUGAR KINASE"/>
    <property type="match status" value="1"/>
</dbReference>
<evidence type="ECO:0000313" key="6">
    <source>
        <dbReference type="EMBL" id="GAA2187303.1"/>
    </source>
</evidence>
<keyword evidence="2" id="KW-0808">Transferase</keyword>
<evidence type="ECO:0000259" key="4">
    <source>
        <dbReference type="Pfam" id="PF00370"/>
    </source>
</evidence>
<keyword evidence="3" id="KW-0418">Kinase</keyword>
<evidence type="ECO:0000259" key="5">
    <source>
        <dbReference type="Pfam" id="PF02782"/>
    </source>
</evidence>
<evidence type="ECO:0000313" key="7">
    <source>
        <dbReference type="Proteomes" id="UP001501084"/>
    </source>
</evidence>
<organism evidence="6 7">
    <name type="scientific">Leucobacter alluvii</name>
    <dbReference type="NCBI Taxonomy" id="340321"/>
    <lineage>
        <taxon>Bacteria</taxon>
        <taxon>Bacillati</taxon>
        <taxon>Actinomycetota</taxon>
        <taxon>Actinomycetes</taxon>
        <taxon>Micrococcales</taxon>
        <taxon>Microbacteriaceae</taxon>
        <taxon>Leucobacter</taxon>
    </lineage>
</organism>
<dbReference type="Pfam" id="PF00370">
    <property type="entry name" value="FGGY_N"/>
    <property type="match status" value="1"/>
</dbReference>
<dbReference type="Gene3D" id="3.30.420.40">
    <property type="match status" value="2"/>
</dbReference>
<protein>
    <recommendedName>
        <fullName evidence="8">Carbohydrate kinase FGGY N-terminal domain-containing protein</fullName>
    </recommendedName>
</protein>
<sequence length="433" mass="46789">MTVTLGFDVGTTRTKALIYDTSTAQTLACVSGRTPVTLTAIGDRRDADEVWALLGWLCTELRESGAPLTRVSSISLVALGEEIVFLNERGLPTGPVACWYIEQPAELDTEADQPAFRLASWYAIRNASRQQDLAFNAAHTFTDLGSSLLLRMVGAAPPFMDRSHASRTGLLDNETGEWSKERLLSCGAKKLLPPHLVDSGTQVGVICAEAARHLSLNSGVPVGAGAHDHIAAALAAGVSRSGDMFVSVGTSESRLMLLDHEWAELTRLEQPGWEIGYFADGRHRYLHNSALSGKRVSELVADDVDKREISAVYDALTSLCEDNNNNTFSKLRSGQGVTADVTVSALYVELDHQASESAAAIEQMSEMAGELTQRIVVVGVPTQHDAWVQIRSERSKRPLEVIRVEEPAAIGAALLAAQAISDVRVPRNEKCNE</sequence>
<dbReference type="InterPro" id="IPR043129">
    <property type="entry name" value="ATPase_NBD"/>
</dbReference>
<dbReference type="Pfam" id="PF02782">
    <property type="entry name" value="FGGY_C"/>
    <property type="match status" value="1"/>
</dbReference>
<evidence type="ECO:0000256" key="1">
    <source>
        <dbReference type="ARBA" id="ARBA00009156"/>
    </source>
</evidence>
<comment type="similarity">
    <text evidence="1">Belongs to the FGGY kinase family.</text>
</comment>
<accession>A0ABP5MVR8</accession>
<evidence type="ECO:0000256" key="2">
    <source>
        <dbReference type="ARBA" id="ARBA00022679"/>
    </source>
</evidence>
<dbReference type="InterPro" id="IPR018485">
    <property type="entry name" value="FGGY_C"/>
</dbReference>
<proteinExistence type="inferred from homology"/>
<feature type="domain" description="Carbohydrate kinase FGGY N-terminal" evidence="4">
    <location>
        <begin position="4"/>
        <end position="234"/>
    </location>
</feature>
<keyword evidence="7" id="KW-1185">Reference proteome</keyword>
<dbReference type="InterPro" id="IPR050406">
    <property type="entry name" value="FGGY_Carb_Kinase"/>
</dbReference>
<reference evidence="7" key="1">
    <citation type="journal article" date="2019" name="Int. J. Syst. Evol. Microbiol.">
        <title>The Global Catalogue of Microorganisms (GCM) 10K type strain sequencing project: providing services to taxonomists for standard genome sequencing and annotation.</title>
        <authorList>
            <consortium name="The Broad Institute Genomics Platform"/>
            <consortium name="The Broad Institute Genome Sequencing Center for Infectious Disease"/>
            <person name="Wu L."/>
            <person name="Ma J."/>
        </authorList>
    </citation>
    <scope>NUCLEOTIDE SEQUENCE [LARGE SCALE GENOMIC DNA]</scope>
    <source>
        <strain evidence="7">JCM 14919</strain>
    </source>
</reference>
<feature type="domain" description="Carbohydrate kinase FGGY C-terminal" evidence="5">
    <location>
        <begin position="354"/>
        <end position="419"/>
    </location>
</feature>